<dbReference type="InterPro" id="IPR025489">
    <property type="entry name" value="DUF4381"/>
</dbReference>
<name>A0A9X3E0H7_9HYPH</name>
<keyword evidence="1" id="KW-0812">Transmembrane</keyword>
<comment type="caution">
    <text evidence="2">The sequence shown here is derived from an EMBL/GenBank/DDBJ whole genome shotgun (WGS) entry which is preliminary data.</text>
</comment>
<evidence type="ECO:0000313" key="3">
    <source>
        <dbReference type="Proteomes" id="UP001144805"/>
    </source>
</evidence>
<feature type="transmembrane region" description="Helical" evidence="1">
    <location>
        <begin position="29"/>
        <end position="49"/>
    </location>
</feature>
<reference evidence="2" key="1">
    <citation type="submission" date="2022-11" db="EMBL/GenBank/DDBJ databases">
        <title>Biodiversity and phylogenetic relationships of bacteria.</title>
        <authorList>
            <person name="Machado R.A.R."/>
            <person name="Bhat A."/>
            <person name="Loulou A."/>
            <person name="Kallel S."/>
        </authorList>
    </citation>
    <scope>NUCLEOTIDE SEQUENCE</scope>
    <source>
        <strain evidence="2">K-TC2</strain>
    </source>
</reference>
<protein>
    <submittedName>
        <fullName evidence="2">DUF4381 domain-containing protein</fullName>
    </submittedName>
</protein>
<keyword evidence="1" id="KW-1133">Transmembrane helix</keyword>
<evidence type="ECO:0000313" key="2">
    <source>
        <dbReference type="EMBL" id="MCX5569280.1"/>
    </source>
</evidence>
<keyword evidence="3" id="KW-1185">Reference proteome</keyword>
<accession>A0A9X3E0H7</accession>
<keyword evidence="1" id="KW-0472">Membrane</keyword>
<gene>
    <name evidence="2" type="ORF">OSH07_08750</name>
</gene>
<sequence>MSGNPSDLSNLRDIVLPAPVPFWPPAPGWWILAAAVLAGLVLLAARQVVRRRHDAYRRQALRELAALPEPLDAAGAQRLSSILKRTALVAFPRSEVAALTGVAWLRFLDQTGRMRAFETGPAQSLPRVALGAPAPGDDSDIRRAARDWIRRHRAAGW</sequence>
<dbReference type="RefSeq" id="WP_266338258.1">
    <property type="nucleotide sequence ID" value="NZ_JAPKNK010000003.1"/>
</dbReference>
<organism evidence="2 3">
    <name type="scientific">Kaistia nematophila</name>
    <dbReference type="NCBI Taxonomy" id="2994654"/>
    <lineage>
        <taxon>Bacteria</taxon>
        <taxon>Pseudomonadati</taxon>
        <taxon>Pseudomonadota</taxon>
        <taxon>Alphaproteobacteria</taxon>
        <taxon>Hyphomicrobiales</taxon>
        <taxon>Kaistiaceae</taxon>
        <taxon>Kaistia</taxon>
    </lineage>
</organism>
<dbReference type="EMBL" id="JAPKNK010000003">
    <property type="protein sequence ID" value="MCX5569280.1"/>
    <property type="molecule type" value="Genomic_DNA"/>
</dbReference>
<dbReference type="AlphaFoldDB" id="A0A9X3E0H7"/>
<proteinExistence type="predicted"/>
<evidence type="ECO:0000256" key="1">
    <source>
        <dbReference type="SAM" id="Phobius"/>
    </source>
</evidence>
<dbReference type="Proteomes" id="UP001144805">
    <property type="component" value="Unassembled WGS sequence"/>
</dbReference>
<dbReference type="Pfam" id="PF14316">
    <property type="entry name" value="DUF4381"/>
    <property type="match status" value="1"/>
</dbReference>